<proteinExistence type="predicted"/>
<gene>
    <name evidence="4" type="ORF">DTL42_25050</name>
</gene>
<dbReference type="PANTHER" id="PTHR35889">
    <property type="entry name" value="CYCLOINULO-OLIGOSACCHARIDE FRUCTANOTRANSFERASE-RELATED"/>
    <property type="match status" value="1"/>
</dbReference>
<feature type="domain" description="DUF1553" evidence="3">
    <location>
        <begin position="577"/>
        <end position="800"/>
    </location>
</feature>
<evidence type="ECO:0000313" key="5">
    <source>
        <dbReference type="Proteomes" id="UP000253562"/>
    </source>
</evidence>
<dbReference type="Pfam" id="PF07583">
    <property type="entry name" value="PSCyt2"/>
    <property type="match status" value="1"/>
</dbReference>
<dbReference type="OrthoDB" id="289126at2"/>
<evidence type="ECO:0000259" key="2">
    <source>
        <dbReference type="Pfam" id="PF07583"/>
    </source>
</evidence>
<reference evidence="4 5" key="1">
    <citation type="submission" date="2018-07" db="EMBL/GenBank/DDBJ databases">
        <title>Comparative genomes isolates from brazilian mangrove.</title>
        <authorList>
            <person name="De Araujo J.E."/>
            <person name="Taketani R.G."/>
            <person name="Silva M.C.P."/>
            <person name="Lourenco M.V."/>
            <person name="Oliveira V.M."/>
            <person name="Andreote F.D."/>
        </authorList>
    </citation>
    <scope>NUCLEOTIDE SEQUENCE [LARGE SCALE GENOMIC DNA]</scope>
    <source>
        <strain evidence="4 5">HEX PRIS-MGV</strain>
    </source>
</reference>
<dbReference type="Proteomes" id="UP000253562">
    <property type="component" value="Unassembled WGS sequence"/>
</dbReference>
<dbReference type="PANTHER" id="PTHR35889:SF3">
    <property type="entry name" value="F-BOX DOMAIN-CONTAINING PROTEIN"/>
    <property type="match status" value="1"/>
</dbReference>
<name>A0A368KLD8_9BACT</name>
<dbReference type="EMBL" id="QPEX01000046">
    <property type="protein sequence ID" value="RCS40640.1"/>
    <property type="molecule type" value="Genomic_DNA"/>
</dbReference>
<dbReference type="RefSeq" id="WP_114373505.1">
    <property type="nucleotide sequence ID" value="NZ_QPEX01000046.1"/>
</dbReference>
<dbReference type="AlphaFoldDB" id="A0A368KLD8"/>
<feature type="chain" id="PRO_5016967743" evidence="1">
    <location>
        <begin position="22"/>
        <end position="1099"/>
    </location>
</feature>
<keyword evidence="1" id="KW-0732">Signal</keyword>
<dbReference type="InterPro" id="IPR011444">
    <property type="entry name" value="DUF1549"/>
</dbReference>
<evidence type="ECO:0000313" key="4">
    <source>
        <dbReference type="EMBL" id="RCS40640.1"/>
    </source>
</evidence>
<protein>
    <submittedName>
        <fullName evidence="4">DUF1553 domain-containing protein</fullName>
    </submittedName>
</protein>
<feature type="signal peptide" evidence="1">
    <location>
        <begin position="1"/>
        <end position="21"/>
    </location>
</feature>
<sequence>MFPKVVLAGLMVVSFALSGFAEDAANTIPSGKKIEKITVFPEKLVLEGPFAYAQVLLTAHLDSGEQVDLTRAAECLAPSPAITITPGGLVSPVADAQGELVFRVAGQEIKIPFEVKDSHADYQADFIRDVTPAMSKMGCNAGTCHGAKDGKNGFKLSLRGYDPLYDHRALVDDVAGRRFNRAVPEQSLMLLKTTGVVPHVGGSLTQPGERHYEILENWIAGGVQLDLDSPKVAKIDLYPQNPTVPLPGMTQQFAVYATLTNGKVLDVTADSFISSGDIEVATADEQGVLQLLRRGEAPVLARFDGAYDATTVTVMGDRTGFEWDDQPQYNYIDEFVDQKLQRVKVQSSGLCTDDQFVRRLYLDLTGLPPTADQVRSFLTDSRPSPEKRNALIDELIGSGPYVEYWTNKWCDLLQVNQKYLGDPGVHALRNWVKNAVASNMPYDQMVHEILTASGSTLDHPASAYYKILRTPEDTMENTTQLFLAVRFNCNKCHDHPFERWTQNQYYHLSAYFAQVGRKEDKRFAGQKIGGSAVEGATPLVEVIYDTGSGEVKHLLTGKVSEPQFPYQADLAETQDSRREELADWITDPNNQYFASSYVNRLWGYLLGRGIIEPIDDIRAGNPPTNPQLLAALTQSFVDSGFDTRHILREICRSRVYQQSIATNRWNEDDGINFSHAVPRRLPAEVLFDSIHQVTGSSYKLPQLPSGFRAAQLPGSEANIPFLDDFGRPARESSCECERATGVMLGPVMKLVNGPVINNAISDSNNALVKLAQETPDDAALIDEIFLRFLGRHPSEEETKLGIDLLNQPTPDLGIAEQAYNSRREALLAKMPQWEQALSRVARWTPLKLVSGSSRAGANFTQRDDQSVLVSGPLDKDLYEVVFDLPEGPLTGIRLEALPDDSLPAKGPGRAANGNFVLHELTAELRLADGSQGPAVKLGRAEATFSQTNWDVRGAVDGNLGSGWAVSPRFGEKHTALFELEEDITVPAGAKLVVRMDQQYQDSKHLLGCFRLAATASERPVRLESNVPADIREIVGKPADQRSAAEQQKLLTSYLAEDAPLKELEANLKQAQMLDSNRRLAGLQDLAWALINSPAFLFNR</sequence>
<dbReference type="Pfam" id="PF07587">
    <property type="entry name" value="PSD1"/>
    <property type="match status" value="1"/>
</dbReference>
<accession>A0A368KLD8</accession>
<evidence type="ECO:0000259" key="3">
    <source>
        <dbReference type="Pfam" id="PF07587"/>
    </source>
</evidence>
<dbReference type="InterPro" id="IPR022655">
    <property type="entry name" value="DUF1553"/>
</dbReference>
<comment type="caution">
    <text evidence="4">The sequence shown here is derived from an EMBL/GenBank/DDBJ whole genome shotgun (WGS) entry which is preliminary data.</text>
</comment>
<organism evidence="4 5">
    <name type="scientific">Bremerella cremea</name>
    <dbReference type="NCBI Taxonomy" id="1031537"/>
    <lineage>
        <taxon>Bacteria</taxon>
        <taxon>Pseudomonadati</taxon>
        <taxon>Planctomycetota</taxon>
        <taxon>Planctomycetia</taxon>
        <taxon>Pirellulales</taxon>
        <taxon>Pirellulaceae</taxon>
        <taxon>Bremerella</taxon>
    </lineage>
</organism>
<evidence type="ECO:0000256" key="1">
    <source>
        <dbReference type="SAM" id="SignalP"/>
    </source>
</evidence>
<dbReference type="Gene3D" id="2.60.40.1080">
    <property type="match status" value="1"/>
</dbReference>
<feature type="domain" description="DUF1549" evidence="2">
    <location>
        <begin position="332"/>
        <end position="515"/>
    </location>
</feature>